<protein>
    <recommendedName>
        <fullName evidence="2">Thiamine-monophosphate kinase</fullName>
        <shortName evidence="2">TMP kinase</shortName>
        <shortName evidence="2">Thiamine-phosphate kinase</shortName>
        <ecNumber evidence="2">2.7.4.16</ecNumber>
    </recommendedName>
</protein>
<dbReference type="CDD" id="cd02194">
    <property type="entry name" value="ThiL"/>
    <property type="match status" value="1"/>
</dbReference>
<dbReference type="InterPro" id="IPR036676">
    <property type="entry name" value="PurM-like_C_sf"/>
</dbReference>
<dbReference type="InterPro" id="IPR006283">
    <property type="entry name" value="ThiL-like"/>
</dbReference>
<dbReference type="Pfam" id="PF02769">
    <property type="entry name" value="AIRS_C"/>
    <property type="match status" value="1"/>
</dbReference>
<dbReference type="GO" id="GO:0009030">
    <property type="term" value="F:thiamine-phosphate kinase activity"/>
    <property type="evidence" value="ECO:0007669"/>
    <property type="project" value="UniProtKB-UniRule"/>
</dbReference>
<feature type="binding site" evidence="2">
    <location>
        <position position="74"/>
    </location>
    <ligand>
        <name>Mg(2+)</name>
        <dbReference type="ChEBI" id="CHEBI:18420"/>
        <label>4</label>
    </ligand>
</feature>
<dbReference type="EC" id="2.7.4.16" evidence="2"/>
<keyword evidence="1 2" id="KW-0784">Thiamine biosynthesis</keyword>
<feature type="binding site" evidence="2">
    <location>
        <position position="29"/>
    </location>
    <ligand>
        <name>Mg(2+)</name>
        <dbReference type="ChEBI" id="CHEBI:18420"/>
        <label>4</label>
    </ligand>
</feature>
<dbReference type="PANTHER" id="PTHR30270">
    <property type="entry name" value="THIAMINE-MONOPHOSPHATE KINASE"/>
    <property type="match status" value="1"/>
</dbReference>
<dbReference type="InterPro" id="IPR016188">
    <property type="entry name" value="PurM-like_N"/>
</dbReference>
<dbReference type="AlphaFoldDB" id="A0A2N5Y013"/>
<dbReference type="OrthoDB" id="9802811at2"/>
<reference evidence="6" key="1">
    <citation type="submission" date="2017-11" db="EMBL/GenBank/DDBJ databases">
        <title>The draft genome sequence of Chromatocurvus sp. F02.</title>
        <authorList>
            <person name="Du Z.-J."/>
            <person name="Chang Y.-Q."/>
        </authorList>
    </citation>
    <scope>NUCLEOTIDE SEQUENCE [LARGE SCALE GENOMIC DNA]</scope>
    <source>
        <strain evidence="6">F02</strain>
    </source>
</reference>
<comment type="miscellaneous">
    <text evidence="2">Reaction mechanism of ThiL seems to utilize a direct, inline transfer of the gamma-phosphate of ATP to TMP rather than a phosphorylated enzyme intermediate.</text>
</comment>
<comment type="similarity">
    <text evidence="2">Belongs to the thiamine-monophosphate kinase family.</text>
</comment>
<feature type="binding site" evidence="2">
    <location>
        <position position="74"/>
    </location>
    <ligand>
        <name>Mg(2+)</name>
        <dbReference type="ChEBI" id="CHEBI:18420"/>
        <label>2</label>
    </ligand>
</feature>
<keyword evidence="2" id="KW-0808">Transferase</keyword>
<feature type="binding site" evidence="2">
    <location>
        <position position="261"/>
    </location>
    <ligand>
        <name>substrate</name>
    </ligand>
</feature>
<dbReference type="Gene3D" id="3.90.650.10">
    <property type="entry name" value="PurM-like C-terminal domain"/>
    <property type="match status" value="1"/>
</dbReference>
<dbReference type="GO" id="GO:0009228">
    <property type="term" value="P:thiamine biosynthetic process"/>
    <property type="evidence" value="ECO:0007669"/>
    <property type="project" value="UniProtKB-KW"/>
</dbReference>
<dbReference type="PANTHER" id="PTHR30270:SF0">
    <property type="entry name" value="THIAMINE-MONOPHOSPHATE KINASE"/>
    <property type="match status" value="1"/>
</dbReference>
<dbReference type="RefSeq" id="WP_101522021.1">
    <property type="nucleotide sequence ID" value="NZ_PKLZ01000010.1"/>
</dbReference>
<feature type="domain" description="PurM-like N-terminal" evidence="3">
    <location>
        <begin position="27"/>
        <end position="136"/>
    </location>
</feature>
<feature type="binding site" evidence="2">
    <location>
        <position position="74"/>
    </location>
    <ligand>
        <name>Mg(2+)</name>
        <dbReference type="ChEBI" id="CHEBI:18420"/>
        <label>3</label>
    </ligand>
</feature>
<keyword evidence="2" id="KW-0067">ATP-binding</keyword>
<keyword evidence="2" id="KW-0460">Magnesium</keyword>
<dbReference type="NCBIfam" id="TIGR01379">
    <property type="entry name" value="thiL"/>
    <property type="match status" value="1"/>
</dbReference>
<comment type="caution">
    <text evidence="5">The sequence shown here is derived from an EMBL/GenBank/DDBJ whole genome shotgun (WGS) entry which is preliminary data.</text>
</comment>
<evidence type="ECO:0000256" key="2">
    <source>
        <dbReference type="HAMAP-Rule" id="MF_02128"/>
    </source>
</evidence>
<keyword evidence="2 5" id="KW-0418">Kinase</keyword>
<gene>
    <name evidence="2 5" type="primary">thiL</name>
    <name evidence="5" type="ORF">CWI75_13350</name>
</gene>
<feature type="binding site" evidence="2">
    <location>
        <position position="121"/>
    </location>
    <ligand>
        <name>Mg(2+)</name>
        <dbReference type="ChEBI" id="CHEBI:18420"/>
        <label>1</label>
    </ligand>
</feature>
<feature type="binding site" evidence="2">
    <location>
        <position position="53"/>
    </location>
    <ligand>
        <name>substrate</name>
    </ligand>
</feature>
<dbReference type="UniPathway" id="UPA00060">
    <property type="reaction ID" value="UER00142"/>
</dbReference>
<evidence type="ECO:0000313" key="5">
    <source>
        <dbReference type="EMBL" id="PLW81738.1"/>
    </source>
</evidence>
<accession>A0A2N5Y013</accession>
<organism evidence="5 6">
    <name type="scientific">Kineobactrum sediminis</name>
    <dbReference type="NCBI Taxonomy" id="1905677"/>
    <lineage>
        <taxon>Bacteria</taxon>
        <taxon>Pseudomonadati</taxon>
        <taxon>Pseudomonadota</taxon>
        <taxon>Gammaproteobacteria</taxon>
        <taxon>Cellvibrionales</taxon>
        <taxon>Halieaceae</taxon>
        <taxon>Kineobactrum</taxon>
    </lineage>
</organism>
<name>A0A2N5Y013_9GAMM</name>
<dbReference type="SUPFAM" id="SSF56042">
    <property type="entry name" value="PurM C-terminal domain-like"/>
    <property type="match status" value="1"/>
</dbReference>
<dbReference type="Gene3D" id="3.30.1330.10">
    <property type="entry name" value="PurM-like, N-terminal domain"/>
    <property type="match status" value="1"/>
</dbReference>
<evidence type="ECO:0000313" key="6">
    <source>
        <dbReference type="Proteomes" id="UP000234845"/>
    </source>
</evidence>
<comment type="pathway">
    <text evidence="2">Cofactor biosynthesis; thiamine diphosphate biosynthesis; thiamine diphosphate from thiamine phosphate: step 1/1.</text>
</comment>
<dbReference type="GO" id="GO:0009229">
    <property type="term" value="P:thiamine diphosphate biosynthetic process"/>
    <property type="evidence" value="ECO:0007669"/>
    <property type="project" value="UniProtKB-UniRule"/>
</dbReference>
<dbReference type="InterPro" id="IPR010918">
    <property type="entry name" value="PurM-like_C_dom"/>
</dbReference>
<dbReference type="SUPFAM" id="SSF55326">
    <property type="entry name" value="PurM N-terminal domain-like"/>
    <property type="match status" value="1"/>
</dbReference>
<keyword evidence="6" id="KW-1185">Reference proteome</keyword>
<dbReference type="Pfam" id="PF00586">
    <property type="entry name" value="AIRS"/>
    <property type="match status" value="1"/>
</dbReference>
<dbReference type="GO" id="GO:0000287">
    <property type="term" value="F:magnesium ion binding"/>
    <property type="evidence" value="ECO:0007669"/>
    <property type="project" value="UniProtKB-UniRule"/>
</dbReference>
<comment type="caution">
    <text evidence="2">Lacks conserved residue(s) required for the propagation of feature annotation.</text>
</comment>
<feature type="binding site" evidence="2">
    <location>
        <position position="29"/>
    </location>
    <ligand>
        <name>Mg(2+)</name>
        <dbReference type="ChEBI" id="CHEBI:18420"/>
        <label>3</label>
    </ligand>
</feature>
<feature type="binding site" evidence="2">
    <location>
        <position position="46"/>
    </location>
    <ligand>
        <name>Mg(2+)</name>
        <dbReference type="ChEBI" id="CHEBI:18420"/>
        <label>2</label>
    </ligand>
</feature>
<feature type="binding site" evidence="2">
    <location>
        <position position="212"/>
    </location>
    <ligand>
        <name>ATP</name>
        <dbReference type="ChEBI" id="CHEBI:30616"/>
    </ligand>
</feature>
<dbReference type="InterPro" id="IPR036921">
    <property type="entry name" value="PurM-like_N_sf"/>
</dbReference>
<proteinExistence type="inferred from homology"/>
<feature type="binding site" evidence="2">
    <location>
        <position position="145"/>
    </location>
    <ligand>
        <name>ATP</name>
        <dbReference type="ChEBI" id="CHEBI:30616"/>
    </ligand>
</feature>
<comment type="catalytic activity">
    <reaction evidence="2">
        <text>thiamine phosphate + ATP = thiamine diphosphate + ADP</text>
        <dbReference type="Rhea" id="RHEA:15913"/>
        <dbReference type="ChEBI" id="CHEBI:30616"/>
        <dbReference type="ChEBI" id="CHEBI:37575"/>
        <dbReference type="ChEBI" id="CHEBI:58937"/>
        <dbReference type="ChEBI" id="CHEBI:456216"/>
        <dbReference type="EC" id="2.7.4.16"/>
    </reaction>
</comment>
<feature type="binding site" evidence="2">
    <location>
        <position position="210"/>
    </location>
    <ligand>
        <name>Mg(2+)</name>
        <dbReference type="ChEBI" id="CHEBI:18420"/>
        <label>3</label>
    </ligand>
</feature>
<feature type="domain" description="PurM-like C-terminal" evidence="4">
    <location>
        <begin position="149"/>
        <end position="284"/>
    </location>
</feature>
<feature type="binding site" evidence="2">
    <location>
        <position position="213"/>
    </location>
    <ligand>
        <name>Mg(2+)</name>
        <dbReference type="ChEBI" id="CHEBI:18420"/>
        <label>5</label>
    </ligand>
</feature>
<keyword evidence="2" id="KW-0479">Metal-binding</keyword>
<feature type="binding site" evidence="2">
    <location>
        <position position="46"/>
    </location>
    <ligand>
        <name>Mg(2+)</name>
        <dbReference type="ChEBI" id="CHEBI:18420"/>
        <label>1</label>
    </ligand>
</feature>
<feature type="binding site" evidence="2">
    <location>
        <begin position="120"/>
        <end position="121"/>
    </location>
    <ligand>
        <name>ATP</name>
        <dbReference type="ChEBI" id="CHEBI:30616"/>
    </ligand>
</feature>
<comment type="function">
    <text evidence="2">Catalyzes the ATP-dependent phosphorylation of thiamine-monophosphate (TMP) to form thiamine-pyrophosphate (TPP), the active form of vitamin B1.</text>
</comment>
<dbReference type="EMBL" id="PKLZ01000010">
    <property type="protein sequence ID" value="PLW81738.1"/>
    <property type="molecule type" value="Genomic_DNA"/>
</dbReference>
<sequence>MPANEFTLIARYFSAYGRGAAVELGVGDDCAILALAPHERLATSVDTVVAGRHFPEESLPEDVGFRAVAAAASDLAGMGARPLGMTLALTLPEADELWLHSFSQGVAAAAVALELPLVGGDTTRGPLTISVQVLGALPAGKALLRSGAQVGDGVYVSGTLGDAGGGLAILEGRYQPEPEAAEYLERRFFRPLPPLALGALLLDTASAAIDISDGLLADAGHIAAASGVRIEIDRECLPLSAALQAHPDREQALAWALSAGDDYELCFCLPEGSAVPRGCTRVGAVLAGAGVVCAGAEGLVRGYQHF</sequence>
<evidence type="ECO:0000259" key="4">
    <source>
        <dbReference type="Pfam" id="PF02769"/>
    </source>
</evidence>
<evidence type="ECO:0000256" key="1">
    <source>
        <dbReference type="ARBA" id="ARBA00022977"/>
    </source>
</evidence>
<dbReference type="Proteomes" id="UP000234845">
    <property type="component" value="Unassembled WGS sequence"/>
</dbReference>
<dbReference type="HAMAP" id="MF_02128">
    <property type="entry name" value="TMP_kinase"/>
    <property type="match status" value="1"/>
</dbReference>
<dbReference type="GO" id="GO:0005524">
    <property type="term" value="F:ATP binding"/>
    <property type="evidence" value="ECO:0007669"/>
    <property type="project" value="UniProtKB-UniRule"/>
</dbReference>
<dbReference type="PIRSF" id="PIRSF005303">
    <property type="entry name" value="Thiam_monoph_kin"/>
    <property type="match status" value="1"/>
</dbReference>
<keyword evidence="2" id="KW-0547">Nucleotide-binding</keyword>
<feature type="binding site" evidence="2">
    <location>
        <position position="44"/>
    </location>
    <ligand>
        <name>Mg(2+)</name>
        <dbReference type="ChEBI" id="CHEBI:18420"/>
        <label>4</label>
    </ligand>
</feature>
<evidence type="ECO:0000259" key="3">
    <source>
        <dbReference type="Pfam" id="PF00586"/>
    </source>
</evidence>
<feature type="binding site" evidence="2">
    <location>
        <position position="303"/>
    </location>
    <ligand>
        <name>substrate</name>
    </ligand>
</feature>